<evidence type="ECO:0000256" key="3">
    <source>
        <dbReference type="ARBA" id="ARBA00012584"/>
    </source>
</evidence>
<dbReference type="Proteomes" id="UP000187651">
    <property type="component" value="Unassembled WGS sequence"/>
</dbReference>
<dbReference type="RefSeq" id="WP_027430998.1">
    <property type="nucleotide sequence ID" value="NZ_FNHZ01000004.1"/>
</dbReference>
<keyword evidence="5 13" id="KW-0963">Cytoplasm</keyword>
<dbReference type="GO" id="GO:0005524">
    <property type="term" value="F:ATP binding"/>
    <property type="evidence" value="ECO:0007669"/>
    <property type="project" value="UniProtKB-UniRule"/>
</dbReference>
<feature type="binding site" evidence="14">
    <location>
        <position position="184"/>
    </location>
    <ligand>
        <name>L-threonine</name>
        <dbReference type="ChEBI" id="CHEBI:57926"/>
    </ligand>
</feature>
<comment type="catalytic activity">
    <reaction evidence="12 13">
        <text>L-threonine + hydrogencarbonate + ATP = L-threonylcarbamoyladenylate + diphosphate + H2O</text>
        <dbReference type="Rhea" id="RHEA:36407"/>
        <dbReference type="ChEBI" id="CHEBI:15377"/>
        <dbReference type="ChEBI" id="CHEBI:17544"/>
        <dbReference type="ChEBI" id="CHEBI:30616"/>
        <dbReference type="ChEBI" id="CHEBI:33019"/>
        <dbReference type="ChEBI" id="CHEBI:57926"/>
        <dbReference type="ChEBI" id="CHEBI:73682"/>
        <dbReference type="EC" id="2.7.7.87"/>
    </reaction>
</comment>
<evidence type="ECO:0000256" key="10">
    <source>
        <dbReference type="ARBA" id="ARBA00022840"/>
    </source>
</evidence>
<proteinExistence type="inferred from homology"/>
<dbReference type="GO" id="GO:0003725">
    <property type="term" value="F:double-stranded RNA binding"/>
    <property type="evidence" value="ECO:0007669"/>
    <property type="project" value="UniProtKB-UniRule"/>
</dbReference>
<feature type="binding site" evidence="14">
    <location>
        <position position="65"/>
    </location>
    <ligand>
        <name>ATP</name>
        <dbReference type="ChEBI" id="CHEBI:30616"/>
    </ligand>
</feature>
<dbReference type="GO" id="GO:0008033">
    <property type="term" value="P:tRNA processing"/>
    <property type="evidence" value="ECO:0007669"/>
    <property type="project" value="UniProtKB-KW"/>
</dbReference>
<dbReference type="FunFam" id="3.40.50.11030:FF:000001">
    <property type="entry name" value="Threonylcarbamoyl-AMP synthase"/>
    <property type="match status" value="1"/>
</dbReference>
<dbReference type="PANTHER" id="PTHR17490:SF16">
    <property type="entry name" value="THREONYLCARBAMOYL-AMP SYNTHASE"/>
    <property type="match status" value="1"/>
</dbReference>
<feature type="domain" description="YrdC-like" evidence="15">
    <location>
        <begin position="16"/>
        <end position="202"/>
    </location>
</feature>
<dbReference type="PIRSF" id="PIRSF004930">
    <property type="entry name" value="Tln_factor_SUA5"/>
    <property type="match status" value="1"/>
</dbReference>
<evidence type="ECO:0000256" key="4">
    <source>
        <dbReference type="ARBA" id="ARBA00015492"/>
    </source>
</evidence>
<evidence type="ECO:0000256" key="11">
    <source>
        <dbReference type="ARBA" id="ARBA00029774"/>
    </source>
</evidence>
<dbReference type="Gene3D" id="3.90.870.10">
    <property type="entry name" value="DHBP synthase"/>
    <property type="match status" value="1"/>
</dbReference>
<evidence type="ECO:0000256" key="12">
    <source>
        <dbReference type="ARBA" id="ARBA00048366"/>
    </source>
</evidence>
<dbReference type="InterPro" id="IPR038385">
    <property type="entry name" value="Sua5/YwlC_C"/>
</dbReference>
<feature type="binding site" evidence="14">
    <location>
        <position position="240"/>
    </location>
    <ligand>
        <name>ATP</name>
        <dbReference type="ChEBI" id="CHEBI:30616"/>
    </ligand>
</feature>
<evidence type="ECO:0000256" key="5">
    <source>
        <dbReference type="ARBA" id="ARBA00022490"/>
    </source>
</evidence>
<dbReference type="GO" id="GO:0061710">
    <property type="term" value="F:L-threonylcarbamoyladenylate synthase"/>
    <property type="evidence" value="ECO:0007669"/>
    <property type="project" value="UniProtKB-EC"/>
</dbReference>
<feature type="binding site" evidence="14">
    <location>
        <position position="198"/>
    </location>
    <ligand>
        <name>ATP</name>
        <dbReference type="ChEBI" id="CHEBI:30616"/>
    </ligand>
</feature>
<dbReference type="InterPro" id="IPR017945">
    <property type="entry name" value="DHBP_synth_RibB-like_a/b_dom"/>
</dbReference>
<feature type="binding site" evidence="14">
    <location>
        <position position="144"/>
    </location>
    <ligand>
        <name>ATP</name>
        <dbReference type="ChEBI" id="CHEBI:30616"/>
    </ligand>
</feature>
<dbReference type="GO" id="GO:0006450">
    <property type="term" value="P:regulation of translational fidelity"/>
    <property type="evidence" value="ECO:0007669"/>
    <property type="project" value="TreeGrafter"/>
</dbReference>
<keyword evidence="8 13" id="KW-0548">Nucleotidyltransferase</keyword>
<feature type="binding site" evidence="14">
    <location>
        <position position="38"/>
    </location>
    <ligand>
        <name>L-threonine</name>
        <dbReference type="ChEBI" id="CHEBI:57926"/>
    </ligand>
</feature>
<dbReference type="Gene3D" id="3.40.50.11030">
    <property type="entry name" value="Threonylcarbamoyl-AMP synthase, C-terminal domain"/>
    <property type="match status" value="1"/>
</dbReference>
<dbReference type="InterPro" id="IPR050156">
    <property type="entry name" value="TC-AMP_synthase_SUA5"/>
</dbReference>
<evidence type="ECO:0000256" key="7">
    <source>
        <dbReference type="ARBA" id="ARBA00022694"/>
    </source>
</evidence>
<dbReference type="InterPro" id="IPR005145">
    <property type="entry name" value="Sua5_C"/>
</dbReference>
<evidence type="ECO:0000256" key="6">
    <source>
        <dbReference type="ARBA" id="ARBA00022679"/>
    </source>
</evidence>
<evidence type="ECO:0000259" key="15">
    <source>
        <dbReference type="PROSITE" id="PS51163"/>
    </source>
</evidence>
<dbReference type="FunFam" id="3.90.870.10:FF:000009">
    <property type="entry name" value="Threonylcarbamoyl-AMP synthase, putative"/>
    <property type="match status" value="1"/>
</dbReference>
<feature type="binding site" evidence="14">
    <location>
        <position position="70"/>
    </location>
    <ligand>
        <name>L-threonine</name>
        <dbReference type="ChEBI" id="CHEBI:57926"/>
    </ligand>
</feature>
<feature type="binding site" evidence="14">
    <location>
        <position position="154"/>
    </location>
    <ligand>
        <name>ATP</name>
        <dbReference type="ChEBI" id="CHEBI:30616"/>
    </ligand>
</feature>
<accession>A0A1G9XVY1</accession>
<reference evidence="17" key="1">
    <citation type="submission" date="2016-10" db="EMBL/GenBank/DDBJ databases">
        <authorList>
            <person name="Varghese N."/>
            <person name="Submissions S."/>
        </authorList>
    </citation>
    <scope>NUCLEOTIDE SEQUENCE [LARGE SCALE GENOMIC DNA]</scope>
    <source>
        <strain evidence="17">M83</strain>
    </source>
</reference>
<evidence type="ECO:0000256" key="9">
    <source>
        <dbReference type="ARBA" id="ARBA00022741"/>
    </source>
</evidence>
<dbReference type="Pfam" id="PF01300">
    <property type="entry name" value="Sua5_yciO_yrdC"/>
    <property type="match status" value="1"/>
</dbReference>
<feature type="binding site" evidence="14">
    <location>
        <position position="146"/>
    </location>
    <ligand>
        <name>ATP</name>
        <dbReference type="ChEBI" id="CHEBI:30616"/>
    </ligand>
</feature>
<dbReference type="InterPro" id="IPR006070">
    <property type="entry name" value="Sua5-like_dom"/>
</dbReference>
<keyword evidence="7 13" id="KW-0819">tRNA processing</keyword>
<dbReference type="InterPro" id="IPR010923">
    <property type="entry name" value="T(6)A37_SUA5"/>
</dbReference>
<protein>
    <recommendedName>
        <fullName evidence="4 13">Threonylcarbamoyl-AMP synthase</fullName>
        <shortName evidence="13">TC-AMP synthase</shortName>
        <ecNumber evidence="3 13">2.7.7.87</ecNumber>
    </recommendedName>
    <alternativeName>
        <fullName evidence="11 13">L-threonylcarbamoyladenylate synthase</fullName>
    </alternativeName>
</protein>
<dbReference type="SUPFAM" id="SSF55821">
    <property type="entry name" value="YrdC/RibB"/>
    <property type="match status" value="1"/>
</dbReference>
<gene>
    <name evidence="16" type="ORF">SAMN05216544_1652</name>
</gene>
<comment type="similarity">
    <text evidence="2 13">Belongs to the SUA5 family.</text>
</comment>
<dbReference type="AlphaFoldDB" id="A0A1G9XVY1"/>
<evidence type="ECO:0000256" key="14">
    <source>
        <dbReference type="PIRSR" id="PIRSR004930-1"/>
    </source>
</evidence>
<comment type="subcellular location">
    <subcellularLocation>
        <location evidence="1 13">Cytoplasm</location>
    </subcellularLocation>
</comment>
<evidence type="ECO:0000313" key="16">
    <source>
        <dbReference type="EMBL" id="SDN00596.1"/>
    </source>
</evidence>
<dbReference type="EMBL" id="FNHZ01000004">
    <property type="protein sequence ID" value="SDN00596.1"/>
    <property type="molecule type" value="Genomic_DNA"/>
</dbReference>
<keyword evidence="17" id="KW-1185">Reference proteome</keyword>
<dbReference type="GO" id="GO:0005737">
    <property type="term" value="C:cytoplasm"/>
    <property type="evidence" value="ECO:0007669"/>
    <property type="project" value="UniProtKB-SubCell"/>
</dbReference>
<keyword evidence="10 13" id="KW-0067">ATP-binding</keyword>
<comment type="function">
    <text evidence="13">Required for the formation of a threonylcarbamoyl group on adenosine at position 37 (t(6)A37) in tRNAs that read codons beginning with adenine.</text>
</comment>
<keyword evidence="6 13" id="KW-0808">Transferase</keyword>
<dbReference type="EC" id="2.7.7.87" evidence="3 13"/>
<keyword evidence="9 13" id="KW-0547">Nucleotide-binding</keyword>
<dbReference type="OrthoDB" id="9814580at2"/>
<feature type="binding site" evidence="14">
    <location>
        <position position="120"/>
    </location>
    <ligand>
        <name>ATP</name>
        <dbReference type="ChEBI" id="CHEBI:30616"/>
    </ligand>
</feature>
<name>A0A1G9XVY1_9FIRM</name>
<evidence type="ECO:0000256" key="8">
    <source>
        <dbReference type="ARBA" id="ARBA00022695"/>
    </source>
</evidence>
<dbReference type="PANTHER" id="PTHR17490">
    <property type="entry name" value="SUA5"/>
    <property type="match status" value="1"/>
</dbReference>
<feature type="binding site" evidence="14">
    <location>
        <position position="61"/>
    </location>
    <ligand>
        <name>ATP</name>
        <dbReference type="ChEBI" id="CHEBI:30616"/>
    </ligand>
</feature>
<dbReference type="NCBIfam" id="TIGR00057">
    <property type="entry name" value="L-threonylcarbamoyladenylate synthase"/>
    <property type="match status" value="1"/>
</dbReference>
<dbReference type="GO" id="GO:0000049">
    <property type="term" value="F:tRNA binding"/>
    <property type="evidence" value="ECO:0007669"/>
    <property type="project" value="TreeGrafter"/>
</dbReference>
<evidence type="ECO:0000256" key="2">
    <source>
        <dbReference type="ARBA" id="ARBA00007663"/>
    </source>
</evidence>
<sequence>METRIRVVSGDEKKDNLIYEEAKEILNNGGLVAFPTETVYGLGGDALDANASKKIYAAKGRPSDNPLIVHIADLDALYKLSVEVPEKALALAKKFWPGPMTMILKKSDIVPSATTGGLETVAIRMPSHKVANRLIAQSGVYIAAPSANTSGKPSPTRAEHVINDLSGKIDMIIQDDTVDIGLESSIIDLSEEIPTILRPGYITKKDFEEVIGEVRIDPAIVGEVKPGVKPKAPGMKYKHYAPNAEITIVEGDTKKVVDYINEEIKKADELGKKTAVMATDETKSCYGHEHVYVLGSREDELSIAKNLYKVLRDFDKDGIEVVYSESFDSADVGQAIMNRLIKAAGHKLVKVD</sequence>
<organism evidence="16 17">
    <name type="scientific">Lachnospira pectinoschiza</name>
    <dbReference type="NCBI Taxonomy" id="28052"/>
    <lineage>
        <taxon>Bacteria</taxon>
        <taxon>Bacillati</taxon>
        <taxon>Bacillota</taxon>
        <taxon>Clostridia</taxon>
        <taxon>Lachnospirales</taxon>
        <taxon>Lachnospiraceae</taxon>
        <taxon>Lachnospira</taxon>
    </lineage>
</organism>
<dbReference type="PROSITE" id="PS51163">
    <property type="entry name" value="YRDC"/>
    <property type="match status" value="1"/>
</dbReference>
<dbReference type="Pfam" id="PF03481">
    <property type="entry name" value="Sua5_C"/>
    <property type="match status" value="1"/>
</dbReference>
<feature type="binding site" evidence="14">
    <location>
        <position position="124"/>
    </location>
    <ligand>
        <name>L-threonine</name>
        <dbReference type="ChEBI" id="CHEBI:57926"/>
    </ligand>
</feature>
<evidence type="ECO:0000313" key="17">
    <source>
        <dbReference type="Proteomes" id="UP000187651"/>
    </source>
</evidence>
<evidence type="ECO:0000256" key="1">
    <source>
        <dbReference type="ARBA" id="ARBA00004496"/>
    </source>
</evidence>
<evidence type="ECO:0000256" key="13">
    <source>
        <dbReference type="PIRNR" id="PIRNR004930"/>
    </source>
</evidence>